<proteinExistence type="inferred from homology"/>
<evidence type="ECO:0000256" key="1">
    <source>
        <dbReference type="ARBA" id="ARBA00004141"/>
    </source>
</evidence>
<keyword evidence="9" id="KW-1185">Reference proteome</keyword>
<feature type="transmembrane region" description="Helical" evidence="6">
    <location>
        <begin position="197"/>
        <end position="216"/>
    </location>
</feature>
<dbReference type="InterPro" id="IPR037185">
    <property type="entry name" value="EmrE-like"/>
</dbReference>
<comment type="caution">
    <text evidence="8">The sequence shown here is derived from an EMBL/GenBank/DDBJ whole genome shotgun (WGS) entry which is preliminary data.</text>
</comment>
<dbReference type="EMBL" id="JACHGB010000005">
    <property type="protein sequence ID" value="MBB5272876.1"/>
    <property type="molecule type" value="Genomic_DNA"/>
</dbReference>
<dbReference type="Pfam" id="PF00892">
    <property type="entry name" value="EamA"/>
    <property type="match status" value="2"/>
</dbReference>
<dbReference type="InterPro" id="IPR000620">
    <property type="entry name" value="EamA_dom"/>
</dbReference>
<feature type="transmembrane region" description="Helical" evidence="6">
    <location>
        <begin position="262"/>
        <end position="282"/>
    </location>
</feature>
<dbReference type="AlphaFoldDB" id="A0A7W8M9B8"/>
<dbReference type="PANTHER" id="PTHR32322:SF2">
    <property type="entry name" value="EAMA DOMAIN-CONTAINING PROTEIN"/>
    <property type="match status" value="1"/>
</dbReference>
<evidence type="ECO:0000256" key="5">
    <source>
        <dbReference type="ARBA" id="ARBA00023136"/>
    </source>
</evidence>
<keyword evidence="5 6" id="KW-0472">Membrane</keyword>
<feature type="transmembrane region" description="Helical" evidence="6">
    <location>
        <begin position="72"/>
        <end position="93"/>
    </location>
</feature>
<feature type="domain" description="EamA" evidence="7">
    <location>
        <begin position="10"/>
        <end position="144"/>
    </location>
</feature>
<dbReference type="GO" id="GO:0016020">
    <property type="term" value="C:membrane"/>
    <property type="evidence" value="ECO:0007669"/>
    <property type="project" value="UniProtKB-SubCell"/>
</dbReference>
<keyword evidence="4 6" id="KW-1133">Transmembrane helix</keyword>
<feature type="domain" description="EamA" evidence="7">
    <location>
        <begin position="159"/>
        <end position="303"/>
    </location>
</feature>
<evidence type="ECO:0000313" key="9">
    <source>
        <dbReference type="Proteomes" id="UP000532440"/>
    </source>
</evidence>
<feature type="transmembrane region" description="Helical" evidence="6">
    <location>
        <begin position="42"/>
        <end position="60"/>
    </location>
</feature>
<evidence type="ECO:0000256" key="2">
    <source>
        <dbReference type="ARBA" id="ARBA00007362"/>
    </source>
</evidence>
<evidence type="ECO:0000256" key="4">
    <source>
        <dbReference type="ARBA" id="ARBA00022989"/>
    </source>
</evidence>
<evidence type="ECO:0000313" key="8">
    <source>
        <dbReference type="EMBL" id="MBB5272876.1"/>
    </source>
</evidence>
<protein>
    <submittedName>
        <fullName evidence="8">Drug/metabolite transporter (DMT)-like permease</fullName>
    </submittedName>
</protein>
<feature type="transmembrane region" description="Helical" evidence="6">
    <location>
        <begin position="288"/>
        <end position="307"/>
    </location>
</feature>
<dbReference type="PANTHER" id="PTHR32322">
    <property type="entry name" value="INNER MEMBRANE TRANSPORTER"/>
    <property type="match status" value="1"/>
</dbReference>
<feature type="transmembrane region" description="Helical" evidence="6">
    <location>
        <begin position="228"/>
        <end position="250"/>
    </location>
</feature>
<evidence type="ECO:0000259" key="7">
    <source>
        <dbReference type="Pfam" id="PF00892"/>
    </source>
</evidence>
<organism evidence="8 9">
    <name type="scientific">Quisquiliibacterium transsilvanicum</name>
    <dbReference type="NCBI Taxonomy" id="1549638"/>
    <lineage>
        <taxon>Bacteria</taxon>
        <taxon>Pseudomonadati</taxon>
        <taxon>Pseudomonadota</taxon>
        <taxon>Betaproteobacteria</taxon>
        <taxon>Burkholderiales</taxon>
        <taxon>Burkholderiaceae</taxon>
        <taxon>Quisquiliibacterium</taxon>
    </lineage>
</organism>
<sequence>MNARLTPRLALLLVLPPLLWAGNAVVGRLAAGQVPPVTLNALRWLLALLILLPIGWSAVGTPRARREVLARWRPLALLGLFGIGSYNALQYLALTTSSALNVTLILSSTPVWMLLIGALVYRERPGRRAMMGAALSLAGVAVVLTRGDLSQLASVRFVPGDLLMLAGAFVWACYSWLLARPPASLAIGARPDWDWAAFLLVQVMFGAAWAAVWAGIEVAVAPAPILWSPWVLVALVYVAIGPSLIAYRCWGLGVAAVGPSVASLFGNLTPLFAAILSALLVGEMPRPFHGAAFLLIVIGILVSARPARSTSRA</sequence>
<comment type="subcellular location">
    <subcellularLocation>
        <location evidence="1">Membrane</location>
        <topology evidence="1">Multi-pass membrane protein</topology>
    </subcellularLocation>
</comment>
<gene>
    <name evidence="8" type="ORF">HNQ70_002899</name>
</gene>
<dbReference type="SUPFAM" id="SSF103481">
    <property type="entry name" value="Multidrug resistance efflux transporter EmrE"/>
    <property type="match status" value="2"/>
</dbReference>
<reference evidence="8 9" key="1">
    <citation type="submission" date="2020-08" db="EMBL/GenBank/DDBJ databases">
        <title>Genomic Encyclopedia of Type Strains, Phase IV (KMG-IV): sequencing the most valuable type-strain genomes for metagenomic binning, comparative biology and taxonomic classification.</title>
        <authorList>
            <person name="Goeker M."/>
        </authorList>
    </citation>
    <scope>NUCLEOTIDE SEQUENCE [LARGE SCALE GENOMIC DNA]</scope>
    <source>
        <strain evidence="8 9">DSM 29781</strain>
    </source>
</reference>
<name>A0A7W8M9B8_9BURK</name>
<feature type="transmembrane region" description="Helical" evidence="6">
    <location>
        <begin position="99"/>
        <end position="121"/>
    </location>
</feature>
<accession>A0A7W8M9B8</accession>
<dbReference type="RefSeq" id="WP_183968836.1">
    <property type="nucleotide sequence ID" value="NZ_BAABEW010000012.1"/>
</dbReference>
<evidence type="ECO:0000256" key="6">
    <source>
        <dbReference type="SAM" id="Phobius"/>
    </source>
</evidence>
<feature type="transmembrane region" description="Helical" evidence="6">
    <location>
        <begin position="128"/>
        <end position="145"/>
    </location>
</feature>
<feature type="transmembrane region" description="Helical" evidence="6">
    <location>
        <begin position="157"/>
        <end position="177"/>
    </location>
</feature>
<dbReference type="Proteomes" id="UP000532440">
    <property type="component" value="Unassembled WGS sequence"/>
</dbReference>
<keyword evidence="3 6" id="KW-0812">Transmembrane</keyword>
<dbReference type="InterPro" id="IPR050638">
    <property type="entry name" value="AA-Vitamin_Transporters"/>
</dbReference>
<evidence type="ECO:0000256" key="3">
    <source>
        <dbReference type="ARBA" id="ARBA00022692"/>
    </source>
</evidence>
<comment type="similarity">
    <text evidence="2">Belongs to the EamA transporter family.</text>
</comment>